<feature type="region of interest" description="Disordered" evidence="1">
    <location>
        <begin position="938"/>
        <end position="985"/>
    </location>
</feature>
<feature type="compositionally biased region" description="Basic and acidic residues" evidence="1">
    <location>
        <begin position="973"/>
        <end position="982"/>
    </location>
</feature>
<accession>A0ABN9VNQ3</accession>
<feature type="region of interest" description="Disordered" evidence="1">
    <location>
        <begin position="224"/>
        <end position="243"/>
    </location>
</feature>
<comment type="caution">
    <text evidence="2">The sequence shown here is derived from an EMBL/GenBank/DDBJ whole genome shotgun (WGS) entry which is preliminary data.</text>
</comment>
<evidence type="ECO:0000313" key="2">
    <source>
        <dbReference type="EMBL" id="CAK0873736.1"/>
    </source>
</evidence>
<gene>
    <name evidence="2" type="ORF">PCOR1329_LOCUS58848</name>
</gene>
<keyword evidence="3" id="KW-1185">Reference proteome</keyword>
<reference evidence="2" key="1">
    <citation type="submission" date="2023-10" db="EMBL/GenBank/DDBJ databases">
        <authorList>
            <person name="Chen Y."/>
            <person name="Shah S."/>
            <person name="Dougan E. K."/>
            <person name="Thang M."/>
            <person name="Chan C."/>
        </authorList>
    </citation>
    <scope>NUCLEOTIDE SEQUENCE [LARGE SCALE GENOMIC DNA]</scope>
</reference>
<feature type="compositionally biased region" description="Low complexity" evidence="1">
    <location>
        <begin position="226"/>
        <end position="243"/>
    </location>
</feature>
<evidence type="ECO:0008006" key="4">
    <source>
        <dbReference type="Google" id="ProtNLM"/>
    </source>
</evidence>
<dbReference type="EMBL" id="CAUYUJ010017314">
    <property type="protein sequence ID" value="CAK0873736.1"/>
    <property type="molecule type" value="Genomic_DNA"/>
</dbReference>
<dbReference type="Proteomes" id="UP001189429">
    <property type="component" value="Unassembled WGS sequence"/>
</dbReference>
<sequence>MANGENYISSVDPKIPALKGETLKDFTRYRRAVQAAELGCESKEQRPALGPKLHRNLLGADNSISVLIEQTDPRDYAVEDGANVLLDFLETGRFAKSSFRELPKAFDAFFDLARFERKGEEPMAAFCTAIDVTRRNLEEVGPDTKISSNELEYRALKRSGLDKDERDLVIARADETFNSVEISTTPENLFPRGGSGHRGQENRAGWKWTVHANDTRTDELMERARTTVSTGSRMTTGTGMNGTMTTESTHANYIHMQLEKDSDPIVPDRSELEVMISSDIVPASLVDSGASIAARWSTTLSKQKWIIPVGIGKKHVLQEYFEIPGDMVGLTSRKDLAEWKTNLYMRELEPDAFLVAETLQECEPGFEVKGHADSWVVEALKNGSKGIFKKGTLKRIDKLMKKYSVIFDVLRVNRGALLWELFAKEARFTRVTSKGGHANAMSSDLSVGVNSNDTQTQSDFLFLIKTFEPWMVSVAFPCAPFSNVQEFQRAQGMGDRVDDLIDEFRPLVDFSAKVLQTQRHEHADTVGRGALLSRASAWPDHLGKTLVSAGAHELARRTDLKKPGRARLSLCLAELCGASTPCTLTRACWPTSSDAYAGDPNFATVELVARYPTDAVVVIYVKEPKVQTSIPATVPLLVSRPEAFKPDDREADAVHRDLHRDGESFGDKASDITAAQWGALRKLHLNLSHPSARALKRRLKSNGVSQKVLDAVGKLDCVVCKELGGPNASRSANLKLSTEFNENAFLDETEEAPQLKGRMERAIGFFKGHLQRPSRDVQLTKTSVIANTCNNRIRLSGFTLYQYVLGRSPNVPASLIEAMVGDRRQLAAQSAALFADGPRTAEQFRAAANWAFFELDSDDAVRRATVGRVRPPCGPSVPGQLVFYWREVKHVKSKRLQGERGWRGRAIVLAAEGHARLHLSYRRVPVLVAPEQVRHASRGEAEMVENEDLTRRRKKDDGDSDNEGAVGDALATRTREATPKREKQVKRTHLNLECYPKYRHFLEM</sequence>
<evidence type="ECO:0000313" key="3">
    <source>
        <dbReference type="Proteomes" id="UP001189429"/>
    </source>
</evidence>
<evidence type="ECO:0000256" key="1">
    <source>
        <dbReference type="SAM" id="MobiDB-lite"/>
    </source>
</evidence>
<proteinExistence type="predicted"/>
<protein>
    <recommendedName>
        <fullName evidence="4">RNA-directed RNA polymerase</fullName>
    </recommendedName>
</protein>
<name>A0ABN9VNQ3_9DINO</name>
<organism evidence="2 3">
    <name type="scientific">Prorocentrum cordatum</name>
    <dbReference type="NCBI Taxonomy" id="2364126"/>
    <lineage>
        <taxon>Eukaryota</taxon>
        <taxon>Sar</taxon>
        <taxon>Alveolata</taxon>
        <taxon>Dinophyceae</taxon>
        <taxon>Prorocentrales</taxon>
        <taxon>Prorocentraceae</taxon>
        <taxon>Prorocentrum</taxon>
    </lineage>
</organism>